<keyword evidence="3" id="KW-0862">Zinc</keyword>
<feature type="domain" description="Transglutaminase-like" evidence="5">
    <location>
        <begin position="273"/>
        <end position="328"/>
    </location>
</feature>
<dbReference type="Proteomes" id="UP001458880">
    <property type="component" value="Unassembled WGS sequence"/>
</dbReference>
<dbReference type="SMART" id="SM00460">
    <property type="entry name" value="TGc"/>
    <property type="match status" value="1"/>
</dbReference>
<evidence type="ECO:0000259" key="5">
    <source>
        <dbReference type="SMART" id="SM00460"/>
    </source>
</evidence>
<dbReference type="GO" id="GO:0006516">
    <property type="term" value="P:glycoprotein catabolic process"/>
    <property type="evidence" value="ECO:0007669"/>
    <property type="project" value="TreeGrafter"/>
</dbReference>
<comment type="similarity">
    <text evidence="1">Belongs to the transglutaminase-like superfamily. PNGase family.</text>
</comment>
<dbReference type="InterPro" id="IPR036339">
    <property type="entry name" value="PUB-like_dom_sf"/>
</dbReference>
<accession>A0AAW1L219</accession>
<keyword evidence="2" id="KW-0479">Metal-binding</keyword>
<dbReference type="GO" id="GO:0000224">
    <property type="term" value="F:peptide-N4-(N-acetyl-beta-glucosaminyl)asparagine amidase activity"/>
    <property type="evidence" value="ECO:0007669"/>
    <property type="project" value="TreeGrafter"/>
</dbReference>
<organism evidence="6 7">
    <name type="scientific">Popillia japonica</name>
    <name type="common">Japanese beetle</name>
    <dbReference type="NCBI Taxonomy" id="7064"/>
    <lineage>
        <taxon>Eukaryota</taxon>
        <taxon>Metazoa</taxon>
        <taxon>Ecdysozoa</taxon>
        <taxon>Arthropoda</taxon>
        <taxon>Hexapoda</taxon>
        <taxon>Insecta</taxon>
        <taxon>Pterygota</taxon>
        <taxon>Neoptera</taxon>
        <taxon>Endopterygota</taxon>
        <taxon>Coleoptera</taxon>
        <taxon>Polyphaga</taxon>
        <taxon>Scarabaeiformia</taxon>
        <taxon>Scarabaeidae</taxon>
        <taxon>Rutelinae</taxon>
        <taxon>Popillia</taxon>
    </lineage>
</organism>
<evidence type="ECO:0000256" key="4">
    <source>
        <dbReference type="SAM" id="MobiDB-lite"/>
    </source>
</evidence>
<dbReference type="PANTHER" id="PTHR12143:SF19">
    <property type="entry name" value="PEPTIDE-N(4)-(N-ACETYL-BETA-GLUCOSAMINYL)ASPARAGINE AMIDASE"/>
    <property type="match status" value="1"/>
</dbReference>
<dbReference type="Gene3D" id="1.20.58.2190">
    <property type="match status" value="1"/>
</dbReference>
<sequence>MDIISKLQRNPKDVYQEATRLLIKIAENILKDPLNQKLRTLQKSNATISGKILNVFGGVDCLLLMGFQDRNSFLTLPVDASLEKLKEVKEDIIKYQKLYIENNGAVPQTSADAVTQQDKSEELIKKIELPPFHKKYDNKFLNEIAYRFHIAQIHDNKDLQDRARELIPISQLEVNALENLRVLQKEMKKGDSTDDLEVTLQDMLILELLNWFKNDFFTWVDSPPCENCKSATKFSHMSDDVNLLKYTDRVEMHRCQACNALTPFPRYNDLNILMATRKGRCGEWANCFTLFCRTMGWDSRHVIDETDHVWTEVYSIGQKRWLHCDPCENVCDTPLMYESGWNKQVSYVIAYSGEEIQDVTWRYTSNHKEVLTRRTKCTEGDLMKALLELRSERQKNLSESRKKYLVKRLLDELCELLVEKKPNDKDKKGRSSGSLAWRLARGEQKL</sequence>
<dbReference type="SMART" id="SM00580">
    <property type="entry name" value="PUG"/>
    <property type="match status" value="1"/>
</dbReference>
<dbReference type="GO" id="GO:0005829">
    <property type="term" value="C:cytosol"/>
    <property type="evidence" value="ECO:0007669"/>
    <property type="project" value="TreeGrafter"/>
</dbReference>
<evidence type="ECO:0000256" key="2">
    <source>
        <dbReference type="ARBA" id="ARBA00022723"/>
    </source>
</evidence>
<dbReference type="Gene3D" id="2.20.25.10">
    <property type="match status" value="1"/>
</dbReference>
<evidence type="ECO:0000256" key="3">
    <source>
        <dbReference type="ARBA" id="ARBA00022833"/>
    </source>
</evidence>
<dbReference type="AlphaFoldDB" id="A0AAW1L219"/>
<dbReference type="Pfam" id="PF09409">
    <property type="entry name" value="PUB"/>
    <property type="match status" value="1"/>
</dbReference>
<feature type="region of interest" description="Disordered" evidence="4">
    <location>
        <begin position="423"/>
        <end position="446"/>
    </location>
</feature>
<dbReference type="Pfam" id="PF01841">
    <property type="entry name" value="Transglut_core"/>
    <property type="match status" value="1"/>
</dbReference>
<dbReference type="EMBL" id="JASPKY010000167">
    <property type="protein sequence ID" value="KAK9728744.1"/>
    <property type="molecule type" value="Genomic_DNA"/>
</dbReference>
<dbReference type="GO" id="GO:0046872">
    <property type="term" value="F:metal ion binding"/>
    <property type="evidence" value="ECO:0007669"/>
    <property type="project" value="UniProtKB-KW"/>
</dbReference>
<evidence type="ECO:0000313" key="6">
    <source>
        <dbReference type="EMBL" id="KAK9728744.1"/>
    </source>
</evidence>
<dbReference type="InterPro" id="IPR038765">
    <property type="entry name" value="Papain-like_cys_pep_sf"/>
</dbReference>
<dbReference type="Gene3D" id="3.10.620.30">
    <property type="match status" value="1"/>
</dbReference>
<gene>
    <name evidence="6" type="ORF">QE152_g17045</name>
</gene>
<dbReference type="GO" id="GO:0005634">
    <property type="term" value="C:nucleus"/>
    <property type="evidence" value="ECO:0007669"/>
    <property type="project" value="TreeGrafter"/>
</dbReference>
<evidence type="ECO:0000313" key="7">
    <source>
        <dbReference type="Proteomes" id="UP001458880"/>
    </source>
</evidence>
<evidence type="ECO:0000256" key="1">
    <source>
        <dbReference type="ARBA" id="ARBA00009390"/>
    </source>
</evidence>
<keyword evidence="7" id="KW-1185">Reference proteome</keyword>
<dbReference type="PANTHER" id="PTHR12143">
    <property type="entry name" value="PEPTIDE N-GLYCANASE PNGASE -RELATED"/>
    <property type="match status" value="1"/>
</dbReference>
<dbReference type="SUPFAM" id="SSF143503">
    <property type="entry name" value="PUG domain-like"/>
    <property type="match status" value="1"/>
</dbReference>
<protein>
    <submittedName>
        <fullName evidence="6">PUB domain</fullName>
    </submittedName>
</protein>
<dbReference type="InterPro" id="IPR002931">
    <property type="entry name" value="Transglutaminase-like"/>
</dbReference>
<name>A0AAW1L219_POPJA</name>
<dbReference type="InterPro" id="IPR050883">
    <property type="entry name" value="PNGase"/>
</dbReference>
<dbReference type="SUPFAM" id="SSF54001">
    <property type="entry name" value="Cysteine proteinases"/>
    <property type="match status" value="1"/>
</dbReference>
<comment type="caution">
    <text evidence="6">The sequence shown here is derived from an EMBL/GenBank/DDBJ whole genome shotgun (WGS) entry which is preliminary data.</text>
</comment>
<proteinExistence type="inferred from homology"/>
<reference evidence="6 7" key="1">
    <citation type="journal article" date="2024" name="BMC Genomics">
        <title>De novo assembly and annotation of Popillia japonica's genome with initial clues to its potential as an invasive pest.</title>
        <authorList>
            <person name="Cucini C."/>
            <person name="Boschi S."/>
            <person name="Funari R."/>
            <person name="Cardaioli E."/>
            <person name="Iannotti N."/>
            <person name="Marturano G."/>
            <person name="Paoli F."/>
            <person name="Bruttini M."/>
            <person name="Carapelli A."/>
            <person name="Frati F."/>
            <person name="Nardi F."/>
        </authorList>
    </citation>
    <scope>NUCLEOTIDE SEQUENCE [LARGE SCALE GENOMIC DNA]</scope>
    <source>
        <strain evidence="6">DMR45628</strain>
    </source>
</reference>
<dbReference type="InterPro" id="IPR018997">
    <property type="entry name" value="PUB_domain"/>
</dbReference>